<accession>A0A0G4I215</accession>
<feature type="region of interest" description="Disordered" evidence="1">
    <location>
        <begin position="159"/>
        <end position="186"/>
    </location>
</feature>
<feature type="compositionally biased region" description="Basic and acidic residues" evidence="1">
    <location>
        <begin position="159"/>
        <end position="182"/>
    </location>
</feature>
<evidence type="ECO:0000313" key="2">
    <source>
        <dbReference type="EMBL" id="CEM50941.1"/>
    </source>
</evidence>
<reference evidence="2" key="1">
    <citation type="submission" date="2014-11" db="EMBL/GenBank/DDBJ databases">
        <authorList>
            <person name="Otto D Thomas"/>
            <person name="Naeem Raeece"/>
        </authorList>
    </citation>
    <scope>NUCLEOTIDE SEQUENCE</scope>
</reference>
<dbReference type="AlphaFoldDB" id="A0A0G4I215"/>
<protein>
    <submittedName>
        <fullName evidence="2">Uncharacterized protein</fullName>
    </submittedName>
</protein>
<sequence length="301" mass="34655">MREAFEQLILKALRLDPVRDREEMVGSVKVEEFPLARLRQLEDESEVIELPFFWLRCAHKQGWKKELLKHVPLGFAPLLKEEKDRSPDGREFEEYGLRLRVLRSHFREDGENVKYSELHRGAKLHGDADFLVENRHLSVEKFGHKAATDSLKFGCQKPRADEQISEMKGRKRERSPGQEVRQDPMSPKRACTAVFLNSKGAPAGDFATMVKRPPTGLANPQGAYFCESWNAKHGSAVSCLDVSREYKKACREGHDWLFILASREYPKQVTNDRVAVVSQKEWRDYYGPFQAHAWWIAVSGS</sequence>
<dbReference type="EMBL" id="CDMZ01004801">
    <property type="protein sequence ID" value="CEM50941.1"/>
    <property type="molecule type" value="Genomic_DNA"/>
</dbReference>
<evidence type="ECO:0000256" key="1">
    <source>
        <dbReference type="SAM" id="MobiDB-lite"/>
    </source>
</evidence>
<dbReference type="PhylomeDB" id="A0A0G4I215"/>
<organism evidence="2">
    <name type="scientific">Chromera velia CCMP2878</name>
    <dbReference type="NCBI Taxonomy" id="1169474"/>
    <lineage>
        <taxon>Eukaryota</taxon>
        <taxon>Sar</taxon>
        <taxon>Alveolata</taxon>
        <taxon>Colpodellida</taxon>
        <taxon>Chromeraceae</taxon>
        <taxon>Chromera</taxon>
    </lineage>
</organism>
<gene>
    <name evidence="2" type="ORF">Cvel_34932</name>
</gene>
<name>A0A0G4I215_9ALVE</name>
<proteinExistence type="predicted"/>
<dbReference type="VEuPathDB" id="CryptoDB:Cvel_34932"/>